<feature type="domain" description="Coenzyme Q-binding protein COQ10 START" evidence="1">
    <location>
        <begin position="10"/>
        <end position="124"/>
    </location>
</feature>
<evidence type="ECO:0000313" key="3">
    <source>
        <dbReference type="Proteomes" id="UP000448943"/>
    </source>
</evidence>
<dbReference type="SUPFAM" id="SSF55961">
    <property type="entry name" value="Bet v1-like"/>
    <property type="match status" value="1"/>
</dbReference>
<gene>
    <name evidence="2" type="ORF">ERL59_04420</name>
</gene>
<dbReference type="InterPro" id="IPR005031">
    <property type="entry name" value="COQ10_START"/>
</dbReference>
<dbReference type="RefSeq" id="WP_160644950.1">
    <property type="nucleotide sequence ID" value="NZ_SIJB01000012.1"/>
</dbReference>
<dbReference type="CDD" id="cd07820">
    <property type="entry name" value="SRPBCC_3"/>
    <property type="match status" value="1"/>
</dbReference>
<comment type="caution">
    <text evidence="2">The sequence shown here is derived from an EMBL/GenBank/DDBJ whole genome shotgun (WGS) entry which is preliminary data.</text>
</comment>
<dbReference type="Proteomes" id="UP000448943">
    <property type="component" value="Unassembled WGS sequence"/>
</dbReference>
<evidence type="ECO:0000259" key="1">
    <source>
        <dbReference type="Pfam" id="PF03364"/>
    </source>
</evidence>
<dbReference type="Pfam" id="PF03364">
    <property type="entry name" value="Polyketide_cyc"/>
    <property type="match status" value="1"/>
</dbReference>
<evidence type="ECO:0000313" key="2">
    <source>
        <dbReference type="EMBL" id="NBI28201.1"/>
    </source>
</evidence>
<proteinExistence type="predicted"/>
<protein>
    <submittedName>
        <fullName evidence="2">Cell division protein</fullName>
    </submittedName>
</protein>
<accession>A0A6N9PXG5</accession>
<keyword evidence="3" id="KW-1185">Reference proteome</keyword>
<sequence length="149" mass="17128">MPIIKISMFINAPPKVCFDLARSIEVHVKTTTQTKERVVAGRSSGMIELHESVTWEAVHFGIRQRLTAKITEFDSPNLFVDEQVSGAFKRFKHTHKFISYQGGTHMIDIFDYTAPFGLVGKLADIIFLKRYMRKFLTTRNEALKMMAEE</sequence>
<organism evidence="2 3">
    <name type="scientific">Chengkuizengella marina</name>
    <dbReference type="NCBI Taxonomy" id="2507566"/>
    <lineage>
        <taxon>Bacteria</taxon>
        <taxon>Bacillati</taxon>
        <taxon>Bacillota</taxon>
        <taxon>Bacilli</taxon>
        <taxon>Bacillales</taxon>
        <taxon>Paenibacillaceae</taxon>
        <taxon>Chengkuizengella</taxon>
    </lineage>
</organism>
<dbReference type="InterPro" id="IPR023393">
    <property type="entry name" value="START-like_dom_sf"/>
</dbReference>
<dbReference type="OrthoDB" id="9801773at2"/>
<keyword evidence="2" id="KW-0131">Cell cycle</keyword>
<name>A0A6N9PXG5_9BACL</name>
<dbReference type="GO" id="GO:0051301">
    <property type="term" value="P:cell division"/>
    <property type="evidence" value="ECO:0007669"/>
    <property type="project" value="UniProtKB-KW"/>
</dbReference>
<dbReference type="Gene3D" id="3.30.530.20">
    <property type="match status" value="1"/>
</dbReference>
<dbReference type="EMBL" id="SIJB01000012">
    <property type="protein sequence ID" value="NBI28201.1"/>
    <property type="molecule type" value="Genomic_DNA"/>
</dbReference>
<reference evidence="2 3" key="1">
    <citation type="submission" date="2019-01" db="EMBL/GenBank/DDBJ databases">
        <title>Chengkuizengella sp. nov., isolated from deep-sea sediment of East Pacific Ocean.</title>
        <authorList>
            <person name="Yang J."/>
            <person name="Lai Q."/>
            <person name="Shao Z."/>
        </authorList>
    </citation>
    <scope>NUCLEOTIDE SEQUENCE [LARGE SCALE GENOMIC DNA]</scope>
    <source>
        <strain evidence="2 3">YPA3-1-1</strain>
    </source>
</reference>
<keyword evidence="2" id="KW-0132">Cell division</keyword>
<dbReference type="AlphaFoldDB" id="A0A6N9PXG5"/>